<organism evidence="3 4">
    <name type="scientific">Thermogemmata fonticola</name>
    <dbReference type="NCBI Taxonomy" id="2755323"/>
    <lineage>
        <taxon>Bacteria</taxon>
        <taxon>Pseudomonadati</taxon>
        <taxon>Planctomycetota</taxon>
        <taxon>Planctomycetia</taxon>
        <taxon>Gemmatales</taxon>
        <taxon>Gemmataceae</taxon>
        <taxon>Thermogemmata</taxon>
    </lineage>
</organism>
<evidence type="ECO:0000313" key="3">
    <source>
        <dbReference type="EMBL" id="MBA2225513.1"/>
    </source>
</evidence>
<protein>
    <submittedName>
        <fullName evidence="3">Uncharacterized protein</fullName>
    </submittedName>
</protein>
<keyword evidence="2" id="KW-1133">Transmembrane helix</keyword>
<proteinExistence type="predicted"/>
<accession>A0A7V9AAZ0</accession>
<keyword evidence="2" id="KW-0472">Membrane</keyword>
<keyword evidence="2" id="KW-0812">Transmembrane</keyword>
<reference evidence="3 4" key="1">
    <citation type="submission" date="2020-07" db="EMBL/GenBank/DDBJ databases">
        <title>Thermogemmata thermophila gen. nov., sp. nov., a novel moderate thermophilic planctomycete from a Kamchatka hot spring.</title>
        <authorList>
            <person name="Elcheninov A.G."/>
            <person name="Podosokorskaya O.A."/>
            <person name="Kovaleva O.L."/>
            <person name="Novikov A."/>
            <person name="Bonch-Osmolovskaya E.A."/>
            <person name="Toshchakov S.V."/>
            <person name="Kublanov I.V."/>
        </authorList>
    </citation>
    <scope>NUCLEOTIDE SEQUENCE [LARGE SCALE GENOMIC DNA]</scope>
    <source>
        <strain evidence="3 4">2918</strain>
    </source>
</reference>
<evidence type="ECO:0000313" key="4">
    <source>
        <dbReference type="Proteomes" id="UP000542342"/>
    </source>
</evidence>
<sequence>MFASAIPISPSLGLAAIRPMVGSRTLWANWMDNLARQATVLVIKLLIIAGAYLVGSLLGTLLAVALNRWVFRKKMPEVGKQLCSLLCGLLLALLAALFVMGSGGNGLFGGGGGGEGNGENPNPAQKEGSSNGNLPPRDNEEKPSPSQTSPPHQREVSRVIRVTVLAGEAVQKMGHFYLLEDDPTPRTFAEITEAILQRCSKTSERLTVWILFLADPRRAPPLNDPKVTRLVDWVRQEAGLDVTLPTRPR</sequence>
<feature type="transmembrane region" description="Helical" evidence="2">
    <location>
        <begin position="39"/>
        <end position="70"/>
    </location>
</feature>
<feature type="transmembrane region" description="Helical" evidence="2">
    <location>
        <begin position="82"/>
        <end position="100"/>
    </location>
</feature>
<dbReference type="Proteomes" id="UP000542342">
    <property type="component" value="Unassembled WGS sequence"/>
</dbReference>
<name>A0A7V9AAZ0_9BACT</name>
<comment type="caution">
    <text evidence="3">The sequence shown here is derived from an EMBL/GenBank/DDBJ whole genome shotgun (WGS) entry which is preliminary data.</text>
</comment>
<dbReference type="EMBL" id="JACEFB010000002">
    <property type="protein sequence ID" value="MBA2225513.1"/>
    <property type="molecule type" value="Genomic_DNA"/>
</dbReference>
<dbReference type="RefSeq" id="WP_194536933.1">
    <property type="nucleotide sequence ID" value="NZ_JACEFB010000002.1"/>
</dbReference>
<keyword evidence="4" id="KW-1185">Reference proteome</keyword>
<evidence type="ECO:0000256" key="2">
    <source>
        <dbReference type="SAM" id="Phobius"/>
    </source>
</evidence>
<dbReference type="AlphaFoldDB" id="A0A7V9AAZ0"/>
<evidence type="ECO:0000256" key="1">
    <source>
        <dbReference type="SAM" id="MobiDB-lite"/>
    </source>
</evidence>
<gene>
    <name evidence="3" type="ORF">H0921_04975</name>
</gene>
<feature type="region of interest" description="Disordered" evidence="1">
    <location>
        <begin position="111"/>
        <end position="157"/>
    </location>
</feature>